<evidence type="ECO:0000313" key="2">
    <source>
        <dbReference type="Proteomes" id="UP000266389"/>
    </source>
</evidence>
<dbReference type="AlphaFoldDB" id="A0A395M056"/>
<dbReference type="Proteomes" id="UP000266389">
    <property type="component" value="Unassembled WGS sequence"/>
</dbReference>
<protein>
    <recommendedName>
        <fullName evidence="3">AhpC/TSA family protein</fullName>
    </recommendedName>
</protein>
<proteinExistence type="predicted"/>
<dbReference type="InterPro" id="IPR032801">
    <property type="entry name" value="PXL2A/B/C"/>
</dbReference>
<gene>
    <name evidence="1" type="ORF">D0433_07560</name>
</gene>
<evidence type="ECO:0008006" key="3">
    <source>
        <dbReference type="Google" id="ProtNLM"/>
    </source>
</evidence>
<name>A0A395M056_9BACT</name>
<dbReference type="EMBL" id="PHFL01000046">
    <property type="protein sequence ID" value="RFM24146.1"/>
    <property type="molecule type" value="Genomic_DNA"/>
</dbReference>
<comment type="caution">
    <text evidence="1">The sequence shown here is derived from an EMBL/GenBank/DDBJ whole genome shotgun (WGS) entry which is preliminary data.</text>
</comment>
<dbReference type="Pfam" id="PF13911">
    <property type="entry name" value="AhpC-TSA_2"/>
    <property type="match status" value="1"/>
</dbReference>
<sequence>MIADIGNAAQKNPAYPSVLFFFQGTAEQGKEFFPRFWKDARAVADLPKNFYNAFGLEKGSFSQMFGPEVWACGIRAAAKGHFIGAPVGDPWTMPGLFYVQGNRVHWSHHFRHAGDHPDFETLPEKLAASLQPVPSL</sequence>
<evidence type="ECO:0000313" key="1">
    <source>
        <dbReference type="EMBL" id="RFM24146.1"/>
    </source>
</evidence>
<organism evidence="1 2">
    <name type="scientific">Candidatus Thermochlorobacter aerophilus</name>
    <dbReference type="NCBI Taxonomy" id="1868324"/>
    <lineage>
        <taxon>Bacteria</taxon>
        <taxon>Pseudomonadati</taxon>
        <taxon>Chlorobiota</taxon>
        <taxon>Chlorobiia</taxon>
        <taxon>Chlorobiales</taxon>
        <taxon>Candidatus Thermochlorobacteriaceae</taxon>
        <taxon>Candidatus Thermochlorobacter</taxon>
    </lineage>
</organism>
<reference evidence="1 2" key="1">
    <citation type="journal article" date="2011" name="ISME J.">
        <title>Community ecology of hot spring cyanobacterial mats: predominant populations and their functional potential.</title>
        <authorList>
            <person name="Klatt C.G."/>
            <person name="Wood J.M."/>
            <person name="Rusch D.B."/>
            <person name="Bateson M.M."/>
            <person name="Hamamura N."/>
            <person name="Heidelberg J.F."/>
            <person name="Grossman A.R."/>
            <person name="Bhaya D."/>
            <person name="Cohan F.M."/>
            <person name="Kuhl M."/>
            <person name="Bryant D.A."/>
            <person name="Ward D.M."/>
        </authorList>
    </citation>
    <scope>NUCLEOTIDE SEQUENCE [LARGE SCALE GENOMIC DNA]</scope>
    <source>
        <strain evidence="1">OS</strain>
    </source>
</reference>
<accession>A0A395M056</accession>